<dbReference type="Pfam" id="PF13458">
    <property type="entry name" value="Peripla_BP_6"/>
    <property type="match status" value="1"/>
</dbReference>
<organism evidence="4 5">
    <name type="scientific">Candidatus Segetimicrobium genomatis</name>
    <dbReference type="NCBI Taxonomy" id="2569760"/>
    <lineage>
        <taxon>Bacteria</taxon>
        <taxon>Bacillati</taxon>
        <taxon>Candidatus Sysuimicrobiota</taxon>
        <taxon>Candidatus Sysuimicrobiia</taxon>
        <taxon>Candidatus Sysuimicrobiales</taxon>
        <taxon>Candidatus Segetimicrobiaceae</taxon>
        <taxon>Candidatus Segetimicrobium</taxon>
    </lineage>
</organism>
<keyword evidence="2" id="KW-0732">Signal</keyword>
<sequence>MKFATTLALGVAPHAIGKDHPQGVIGGCHANYYFTYPPQGRWPLNSDFVSRYYARWKEYPNFQAEGAYTGLHMLKSAIERANKLTGEWPDDEAIISQLESLSYVGPGGYVYFRPDNHQGYKDAMTGFTKNYPAYQFQTMDTSRVIVVPIRSITAPPGWKGNDPTRTYDWINKTWPKVTG</sequence>
<dbReference type="Proteomes" id="UP000318093">
    <property type="component" value="Unassembled WGS sequence"/>
</dbReference>
<evidence type="ECO:0000313" key="4">
    <source>
        <dbReference type="EMBL" id="TMI84993.1"/>
    </source>
</evidence>
<accession>A0A537JN58</accession>
<dbReference type="InterPro" id="IPR028082">
    <property type="entry name" value="Peripla_BP_I"/>
</dbReference>
<dbReference type="SUPFAM" id="SSF53822">
    <property type="entry name" value="Periplasmic binding protein-like I"/>
    <property type="match status" value="1"/>
</dbReference>
<evidence type="ECO:0000259" key="3">
    <source>
        <dbReference type="Pfam" id="PF13458"/>
    </source>
</evidence>
<comment type="caution">
    <text evidence="4">The sequence shown here is derived from an EMBL/GenBank/DDBJ whole genome shotgun (WGS) entry which is preliminary data.</text>
</comment>
<dbReference type="Gene3D" id="3.40.50.2300">
    <property type="match status" value="2"/>
</dbReference>
<evidence type="ECO:0000256" key="2">
    <source>
        <dbReference type="ARBA" id="ARBA00022729"/>
    </source>
</evidence>
<dbReference type="AlphaFoldDB" id="A0A537JN58"/>
<gene>
    <name evidence="4" type="ORF">E6H03_01105</name>
</gene>
<dbReference type="EMBL" id="VBAN01000036">
    <property type="protein sequence ID" value="TMI84993.1"/>
    <property type="molecule type" value="Genomic_DNA"/>
</dbReference>
<dbReference type="InterPro" id="IPR028081">
    <property type="entry name" value="Leu-bd"/>
</dbReference>
<protein>
    <recommendedName>
        <fullName evidence="3">Leucine-binding protein domain-containing protein</fullName>
    </recommendedName>
</protein>
<evidence type="ECO:0000313" key="5">
    <source>
        <dbReference type="Proteomes" id="UP000318093"/>
    </source>
</evidence>
<evidence type="ECO:0000256" key="1">
    <source>
        <dbReference type="ARBA" id="ARBA00010062"/>
    </source>
</evidence>
<name>A0A537JN58_9BACT</name>
<reference evidence="4 5" key="1">
    <citation type="journal article" date="2019" name="Nat. Microbiol.">
        <title>Mediterranean grassland soil C-N compound turnover is dependent on rainfall and depth, and is mediated by genomically divergent microorganisms.</title>
        <authorList>
            <person name="Diamond S."/>
            <person name="Andeer P.F."/>
            <person name="Li Z."/>
            <person name="Crits-Christoph A."/>
            <person name="Burstein D."/>
            <person name="Anantharaman K."/>
            <person name="Lane K.R."/>
            <person name="Thomas B.C."/>
            <person name="Pan C."/>
            <person name="Northen T.R."/>
            <person name="Banfield J.F."/>
        </authorList>
    </citation>
    <scope>NUCLEOTIDE SEQUENCE [LARGE SCALE GENOMIC DNA]</scope>
    <source>
        <strain evidence="4">NP_6</strain>
    </source>
</reference>
<feature type="domain" description="Leucine-binding protein" evidence="3">
    <location>
        <begin position="2"/>
        <end position="122"/>
    </location>
</feature>
<comment type="similarity">
    <text evidence="1">Belongs to the leucine-binding protein family.</text>
</comment>
<proteinExistence type="inferred from homology"/>